<proteinExistence type="predicted"/>
<feature type="binding site" evidence="1">
    <location>
        <position position="254"/>
    </location>
    <ligand>
        <name>Mg(2+)</name>
        <dbReference type="ChEBI" id="CHEBI:18420"/>
        <label>1</label>
    </ligand>
</feature>
<dbReference type="Pfam" id="PF03747">
    <property type="entry name" value="ADP_ribosyl_GH"/>
    <property type="match status" value="1"/>
</dbReference>
<evidence type="ECO:0000313" key="3">
    <source>
        <dbReference type="Proteomes" id="UP000199412"/>
    </source>
</evidence>
<feature type="binding site" evidence="1">
    <location>
        <position position="66"/>
    </location>
    <ligand>
        <name>Mg(2+)</name>
        <dbReference type="ChEBI" id="CHEBI:18420"/>
        <label>1</label>
    </ligand>
</feature>
<evidence type="ECO:0000313" key="2">
    <source>
        <dbReference type="EMBL" id="SDE57501.1"/>
    </source>
</evidence>
<feature type="binding site" evidence="1">
    <location>
        <position position="251"/>
    </location>
    <ligand>
        <name>Mg(2+)</name>
        <dbReference type="ChEBI" id="CHEBI:18420"/>
        <label>1</label>
    </ligand>
</feature>
<keyword evidence="1" id="KW-0460">Magnesium</keyword>
<organism evidence="2 3">
    <name type="scientific">Rhodospira trueperi</name>
    <dbReference type="NCBI Taxonomy" id="69960"/>
    <lineage>
        <taxon>Bacteria</taxon>
        <taxon>Pseudomonadati</taxon>
        <taxon>Pseudomonadota</taxon>
        <taxon>Alphaproteobacteria</taxon>
        <taxon>Rhodospirillales</taxon>
        <taxon>Rhodospirillaceae</taxon>
        <taxon>Rhodospira</taxon>
    </lineage>
</organism>
<dbReference type="EMBL" id="FNAP01000008">
    <property type="protein sequence ID" value="SDE57501.1"/>
    <property type="molecule type" value="Genomic_DNA"/>
</dbReference>
<dbReference type="GO" id="GO:0016787">
    <property type="term" value="F:hydrolase activity"/>
    <property type="evidence" value="ECO:0007669"/>
    <property type="project" value="UniProtKB-KW"/>
</dbReference>
<dbReference type="NCBIfam" id="TIGR02662">
    <property type="entry name" value="dinitro_DRAG"/>
    <property type="match status" value="1"/>
</dbReference>
<dbReference type="PANTHER" id="PTHR16222:SF12">
    <property type="entry name" value="ADP-RIBOSYLGLYCOHYDROLASE-RELATED"/>
    <property type="match status" value="1"/>
</dbReference>
<dbReference type="InterPro" id="IPR036705">
    <property type="entry name" value="Ribosyl_crysJ1_sf"/>
</dbReference>
<reference evidence="2 3" key="1">
    <citation type="submission" date="2016-10" db="EMBL/GenBank/DDBJ databases">
        <authorList>
            <person name="de Groot N.N."/>
        </authorList>
    </citation>
    <scope>NUCLEOTIDE SEQUENCE [LARGE SCALE GENOMIC DNA]</scope>
    <source>
        <strain evidence="2 3">ATCC 700224</strain>
    </source>
</reference>
<keyword evidence="3" id="KW-1185">Reference proteome</keyword>
<gene>
    <name evidence="2" type="ORF">SAMN05421720_108128</name>
</gene>
<keyword evidence="2" id="KW-0378">Hydrolase</keyword>
<sequence>MSAQDLFGDMATLEDRALGAYLGLAVGDALGGTVEFMTRREIEHKYGVHSRMIGGGWLNLKPGQVTDDTGMALAMGRALITSGGYNGEAVADSFVAWLKSKPVDCGNTVRRGLRRYINQGTLEGPYNEGDGGNGAAMRLAPLALISFGAADEDIEAWTVAQAHITHHQGRSDAACVALVRMVHAALRGEGVSGVRAEATRLIEAHPKFGFSPYRGHSSAYIVDTVQTVLHFYFSADSFRTCVTQTVNQGGDADTTGAIAGMVAGATYGASAIPSAWKGKLDRTVAAEVKAQTRALLMLAQRRADG</sequence>
<dbReference type="Proteomes" id="UP000199412">
    <property type="component" value="Unassembled WGS sequence"/>
</dbReference>
<dbReference type="SUPFAM" id="SSF101478">
    <property type="entry name" value="ADP-ribosylglycohydrolase"/>
    <property type="match status" value="1"/>
</dbReference>
<protein>
    <submittedName>
        <fullName evidence="2">ADP-ribosyl-[dinitrogen reductase] hydrolase</fullName>
    </submittedName>
</protein>
<feature type="binding site" evidence="1">
    <location>
        <position position="253"/>
    </location>
    <ligand>
        <name>Mg(2+)</name>
        <dbReference type="ChEBI" id="CHEBI:18420"/>
        <label>1</label>
    </ligand>
</feature>
<feature type="binding site" evidence="1">
    <location>
        <position position="68"/>
    </location>
    <ligand>
        <name>Mg(2+)</name>
        <dbReference type="ChEBI" id="CHEBI:18420"/>
        <label>1</label>
    </ligand>
</feature>
<dbReference type="AlphaFoldDB" id="A0A1G7E1G6"/>
<comment type="cofactor">
    <cofactor evidence="1">
        <name>Mg(2+)</name>
        <dbReference type="ChEBI" id="CHEBI:18420"/>
    </cofactor>
    <text evidence="1">Binds 2 magnesium ions per subunit.</text>
</comment>
<dbReference type="InterPro" id="IPR013479">
    <property type="entry name" value="ADP-ribosyl_diN_reduct_hydro"/>
</dbReference>
<name>A0A1G7E1G6_9PROT</name>
<evidence type="ECO:0000256" key="1">
    <source>
        <dbReference type="PIRSR" id="PIRSR605502-1"/>
    </source>
</evidence>
<dbReference type="STRING" id="69960.SAMN05421720_108128"/>
<dbReference type="Gene3D" id="1.10.4080.10">
    <property type="entry name" value="ADP-ribosylation/Crystallin J1"/>
    <property type="match status" value="1"/>
</dbReference>
<feature type="binding site" evidence="1">
    <location>
        <position position="67"/>
    </location>
    <ligand>
        <name>Mg(2+)</name>
        <dbReference type="ChEBI" id="CHEBI:18420"/>
        <label>1</label>
    </ligand>
</feature>
<dbReference type="InterPro" id="IPR050792">
    <property type="entry name" value="ADP-ribosylglycohydrolase"/>
</dbReference>
<dbReference type="RefSeq" id="WP_245699203.1">
    <property type="nucleotide sequence ID" value="NZ_FNAP01000008.1"/>
</dbReference>
<keyword evidence="1" id="KW-0479">Metal-binding</keyword>
<dbReference type="GO" id="GO:0046872">
    <property type="term" value="F:metal ion binding"/>
    <property type="evidence" value="ECO:0007669"/>
    <property type="project" value="UniProtKB-KW"/>
</dbReference>
<dbReference type="InterPro" id="IPR005502">
    <property type="entry name" value="Ribosyl_crysJ1"/>
</dbReference>
<dbReference type="PANTHER" id="PTHR16222">
    <property type="entry name" value="ADP-RIBOSYLGLYCOHYDROLASE"/>
    <property type="match status" value="1"/>
</dbReference>
<accession>A0A1G7E1G6</accession>